<evidence type="ECO:0000256" key="5">
    <source>
        <dbReference type="ARBA" id="ARBA00022490"/>
    </source>
</evidence>
<dbReference type="Gene3D" id="1.20.1270.60">
    <property type="entry name" value="Arfaptin homology (AH) domain/BAR domain"/>
    <property type="match status" value="1"/>
</dbReference>
<evidence type="ECO:0000256" key="1">
    <source>
        <dbReference type="ARBA" id="ARBA00004278"/>
    </source>
</evidence>
<proteinExistence type="predicted"/>
<dbReference type="AlphaFoldDB" id="A0A7M7HNJ5"/>
<evidence type="ECO:0000256" key="11">
    <source>
        <dbReference type="PROSITE-ProRule" id="PRU00192"/>
    </source>
</evidence>
<comment type="subcellular location">
    <subcellularLocation>
        <location evidence="1">Cell membrane</location>
        <location evidence="1">Sarcolemma</location>
        <topology evidence="1">Peripheral membrane protein</topology>
        <orientation evidence="1">Cytoplasmic side</orientation>
    </subcellularLocation>
    <subcellularLocation>
        <location evidence="2">Cytoplasm</location>
    </subcellularLocation>
</comment>
<dbReference type="PROSITE" id="PS50002">
    <property type="entry name" value="SH3"/>
    <property type="match status" value="2"/>
</dbReference>
<feature type="domain" description="SH3" evidence="14">
    <location>
        <begin position="673"/>
        <end position="732"/>
    </location>
</feature>
<dbReference type="InterPro" id="IPR001452">
    <property type="entry name" value="SH3_domain"/>
</dbReference>
<evidence type="ECO:0000256" key="2">
    <source>
        <dbReference type="ARBA" id="ARBA00004496"/>
    </source>
</evidence>
<dbReference type="Pfam" id="PF07653">
    <property type="entry name" value="SH3_2"/>
    <property type="match status" value="1"/>
</dbReference>
<reference evidence="16" key="2">
    <citation type="submission" date="2021-01" db="UniProtKB">
        <authorList>
            <consortium name="EnsemblMetazoa"/>
        </authorList>
    </citation>
    <scope>IDENTIFICATION</scope>
</reference>
<dbReference type="Pfam" id="PF00130">
    <property type="entry name" value="C1_1"/>
    <property type="match status" value="1"/>
</dbReference>
<dbReference type="KEGG" id="spu:105446150"/>
<dbReference type="FunFam" id="3.30.60.20:FF:000022">
    <property type="entry name" value="SH3 and cysteine-rich domain-containing protein 3 isoform 2"/>
    <property type="match status" value="1"/>
</dbReference>
<feature type="domain" description="SH3" evidence="14">
    <location>
        <begin position="735"/>
        <end position="793"/>
    </location>
</feature>
<dbReference type="Pfam" id="PF00018">
    <property type="entry name" value="SH3_1"/>
    <property type="match status" value="1"/>
</dbReference>
<dbReference type="Proteomes" id="UP000007110">
    <property type="component" value="Unassembled WGS sequence"/>
</dbReference>
<dbReference type="SMART" id="SM00109">
    <property type="entry name" value="C1"/>
    <property type="match status" value="1"/>
</dbReference>
<evidence type="ECO:0000256" key="8">
    <source>
        <dbReference type="ARBA" id="ARBA00022771"/>
    </source>
</evidence>
<keyword evidence="17" id="KW-1185">Reference proteome</keyword>
<dbReference type="GO" id="GO:0003009">
    <property type="term" value="P:skeletal muscle contraction"/>
    <property type="evidence" value="ECO:0000318"/>
    <property type="project" value="GO_Central"/>
</dbReference>
<dbReference type="GO" id="GO:0005737">
    <property type="term" value="C:cytoplasm"/>
    <property type="evidence" value="ECO:0007669"/>
    <property type="project" value="UniProtKB-SubCell"/>
</dbReference>
<keyword evidence="4" id="KW-1003">Cell membrane</keyword>
<dbReference type="EnsemblMetazoa" id="XM_011682583">
    <property type="protein sequence ID" value="XP_011680885"/>
    <property type="gene ID" value="LOC105446150"/>
</dbReference>
<dbReference type="InParanoid" id="A0A7M7HNJ5"/>
<protein>
    <submittedName>
        <fullName evidence="16">Uncharacterized protein</fullName>
    </submittedName>
</protein>
<dbReference type="CDD" id="cd00174">
    <property type="entry name" value="SH3"/>
    <property type="match status" value="2"/>
</dbReference>
<evidence type="ECO:0000256" key="7">
    <source>
        <dbReference type="ARBA" id="ARBA00022737"/>
    </source>
</evidence>
<dbReference type="GO" id="GO:1903078">
    <property type="term" value="P:positive regulation of protein localization to plasma membrane"/>
    <property type="evidence" value="ECO:0000318"/>
    <property type="project" value="GO_Central"/>
</dbReference>
<dbReference type="SMART" id="SM00326">
    <property type="entry name" value="SH3"/>
    <property type="match status" value="2"/>
</dbReference>
<evidence type="ECO:0000256" key="12">
    <source>
        <dbReference type="SAM" id="Coils"/>
    </source>
</evidence>
<organism evidence="16 17">
    <name type="scientific">Strongylocentrotus purpuratus</name>
    <name type="common">Purple sea urchin</name>
    <dbReference type="NCBI Taxonomy" id="7668"/>
    <lineage>
        <taxon>Eukaryota</taxon>
        <taxon>Metazoa</taxon>
        <taxon>Echinodermata</taxon>
        <taxon>Eleutherozoa</taxon>
        <taxon>Echinozoa</taxon>
        <taxon>Echinoidea</taxon>
        <taxon>Euechinoidea</taxon>
        <taxon>Echinacea</taxon>
        <taxon>Camarodonta</taxon>
        <taxon>Echinidea</taxon>
        <taxon>Strongylocentrotidae</taxon>
        <taxon>Strongylocentrotus</taxon>
    </lineage>
</organism>
<keyword evidence="12" id="KW-0175">Coiled coil</keyword>
<name>A0A7M7HNJ5_STRPU</name>
<dbReference type="OMA" id="QGKCLGK"/>
<feature type="region of interest" description="Disordered" evidence="13">
    <location>
        <begin position="517"/>
        <end position="639"/>
    </location>
</feature>
<sequence>MSSTLAALDAVPRRPSELGKLPRHSSGEAGDEPSSVEFVKTVAEFHTAIARTHIDYSRSLQSLVETFKEKTLLAKERWKECTNLFTVWENVLHAYGSAAQDHSDLGEAIEASVTDQLVESAKYKQQLVKMLDVYHDDYLKQSESLDAIIDKSEKEYIESWSKMSKDGMNSKKNHNTAFCYNRLNDYVLQLTTANQFNVSLSTAVLPKVNSDADLIRHEISESGISGLSWHSKILISKLSDQIRKLEVISKRSASEKPKGNPESFEAKQYSFSKPQPTAGGDFALNKLVLNSATEGVLKEKYDSLAKEIQTLETEINVVKDQTNRLKRQYESIKSNQSSKAHETLLEIHKLRNGNRQNETNLACKRAQLLLFSPDWFKTRLSNGHTVMASPERRASESGDSIREMGVSSNGSINSKSHVFQEYNFIKPTFCDDCKGMLKGIMRQGLRCKVCKANVHHRCMESVSSCSGPATPDKRKMLRRQKSTTDLDTRSLSDMKGAIREEPVDPIYQTIKCAAKLTGSTTDMSSRRGSVTSMMSSVSPKGTPSKMKPQQAASPVNSEGNFLLAPDSPSRRSGTPKSAPHSPNQAGEESRRKILQSYGKSMSFDTEPSHKPSTNGRKSEPPTPVENTPPRHCSSASDVMNVRFPSTLPSRQKYSGRIISSSVKSCKDASTSPAPGREYICLYDFEGMLRDDLSLKAGQRVRVAEDEGSDWWKGDCDGRFGYFPAFCVTFLQPWERVMVVMHSFKASHEKEDGLTLRKGQVVIQMSPEDNGWSQVRTGRKSGFFPYQYLEMFGKQKG</sequence>
<reference evidence="17" key="1">
    <citation type="submission" date="2015-02" db="EMBL/GenBank/DDBJ databases">
        <title>Genome sequencing for Strongylocentrotus purpuratus.</title>
        <authorList>
            <person name="Murali S."/>
            <person name="Liu Y."/>
            <person name="Vee V."/>
            <person name="English A."/>
            <person name="Wang M."/>
            <person name="Skinner E."/>
            <person name="Han Y."/>
            <person name="Muzny D.M."/>
            <person name="Worley K.C."/>
            <person name="Gibbs R.A."/>
        </authorList>
    </citation>
    <scope>NUCLEOTIDE SEQUENCE</scope>
</reference>
<feature type="compositionally biased region" description="Polar residues" evidence="13">
    <location>
        <begin position="550"/>
        <end position="559"/>
    </location>
</feature>
<dbReference type="GeneID" id="105446150"/>
<evidence type="ECO:0000256" key="6">
    <source>
        <dbReference type="ARBA" id="ARBA00022723"/>
    </source>
</evidence>
<feature type="compositionally biased region" description="Polar residues" evidence="13">
    <location>
        <begin position="597"/>
        <end position="615"/>
    </location>
</feature>
<dbReference type="PROSITE" id="PS00479">
    <property type="entry name" value="ZF_DAG_PE_1"/>
    <property type="match status" value="1"/>
</dbReference>
<feature type="compositionally biased region" description="Polar residues" evidence="13">
    <location>
        <begin position="517"/>
        <end position="541"/>
    </location>
</feature>
<dbReference type="Gene3D" id="3.30.60.20">
    <property type="match status" value="1"/>
</dbReference>
<dbReference type="CDD" id="cd20817">
    <property type="entry name" value="C1_Stac"/>
    <property type="match status" value="1"/>
</dbReference>
<evidence type="ECO:0000256" key="3">
    <source>
        <dbReference type="ARBA" id="ARBA00022443"/>
    </source>
</evidence>
<feature type="region of interest" description="Disordered" evidence="13">
    <location>
        <begin position="461"/>
        <end position="489"/>
    </location>
</feature>
<feature type="region of interest" description="Disordered" evidence="13">
    <location>
        <begin position="389"/>
        <end position="408"/>
    </location>
</feature>
<keyword evidence="8" id="KW-0863">Zinc-finger</keyword>
<evidence type="ECO:0000256" key="13">
    <source>
        <dbReference type="SAM" id="MobiDB-lite"/>
    </source>
</evidence>
<dbReference type="Gene3D" id="2.30.30.40">
    <property type="entry name" value="SH3 Domains"/>
    <property type="match status" value="2"/>
</dbReference>
<dbReference type="OrthoDB" id="9991832at2759"/>
<dbReference type="InterPro" id="IPR036028">
    <property type="entry name" value="SH3-like_dom_sf"/>
</dbReference>
<keyword evidence="9" id="KW-0862">Zinc</keyword>
<feature type="coiled-coil region" evidence="12">
    <location>
        <begin position="294"/>
        <end position="335"/>
    </location>
</feature>
<dbReference type="InterPro" id="IPR046349">
    <property type="entry name" value="C1-like_sf"/>
</dbReference>
<evidence type="ECO:0000256" key="10">
    <source>
        <dbReference type="ARBA" id="ARBA00023136"/>
    </source>
</evidence>
<dbReference type="PANTHER" id="PTHR15135">
    <property type="entry name" value="STAC"/>
    <property type="match status" value="1"/>
</dbReference>
<feature type="domain" description="Phorbol-ester/DAG-type" evidence="15">
    <location>
        <begin position="416"/>
        <end position="465"/>
    </location>
</feature>
<dbReference type="RefSeq" id="XP_011680885.1">
    <property type="nucleotide sequence ID" value="XM_011682583.2"/>
</dbReference>
<dbReference type="SUPFAM" id="SSF57889">
    <property type="entry name" value="Cysteine-rich domain"/>
    <property type="match status" value="1"/>
</dbReference>
<feature type="compositionally biased region" description="Polar residues" evidence="13">
    <location>
        <begin position="570"/>
        <end position="586"/>
    </location>
</feature>
<evidence type="ECO:0000259" key="14">
    <source>
        <dbReference type="PROSITE" id="PS50002"/>
    </source>
</evidence>
<dbReference type="GO" id="GO:0042383">
    <property type="term" value="C:sarcolemma"/>
    <property type="evidence" value="ECO:0007669"/>
    <property type="project" value="UniProtKB-SubCell"/>
</dbReference>
<evidence type="ECO:0000313" key="16">
    <source>
        <dbReference type="EnsemblMetazoa" id="XP_011680885"/>
    </source>
</evidence>
<keyword evidence="7" id="KW-0677">Repeat</keyword>
<dbReference type="PRINTS" id="PR00452">
    <property type="entry name" value="SH3DOMAIN"/>
</dbReference>
<evidence type="ECO:0000256" key="4">
    <source>
        <dbReference type="ARBA" id="ARBA00022475"/>
    </source>
</evidence>
<evidence type="ECO:0000259" key="15">
    <source>
        <dbReference type="PROSITE" id="PS50081"/>
    </source>
</evidence>
<dbReference type="GO" id="GO:0008270">
    <property type="term" value="F:zinc ion binding"/>
    <property type="evidence" value="ECO:0007669"/>
    <property type="project" value="UniProtKB-KW"/>
</dbReference>
<dbReference type="InterPro" id="IPR027267">
    <property type="entry name" value="AH/BAR_dom_sf"/>
</dbReference>
<dbReference type="SUPFAM" id="SSF103657">
    <property type="entry name" value="BAR/IMD domain-like"/>
    <property type="match status" value="1"/>
</dbReference>
<evidence type="ECO:0000256" key="9">
    <source>
        <dbReference type="ARBA" id="ARBA00022833"/>
    </source>
</evidence>
<dbReference type="InterPro" id="IPR002219">
    <property type="entry name" value="PKC_DAG/PE"/>
</dbReference>
<dbReference type="SUPFAM" id="SSF50044">
    <property type="entry name" value="SH3-domain"/>
    <property type="match status" value="2"/>
</dbReference>
<keyword evidence="5" id="KW-0963">Cytoplasm</keyword>
<keyword evidence="3 11" id="KW-0728">SH3 domain</keyword>
<keyword evidence="6" id="KW-0479">Metal-binding</keyword>
<dbReference type="InterPro" id="IPR039688">
    <property type="entry name" value="STAC1/2/3"/>
</dbReference>
<keyword evidence="10" id="KW-0472">Membrane</keyword>
<feature type="compositionally biased region" description="Basic and acidic residues" evidence="13">
    <location>
        <begin position="390"/>
        <end position="402"/>
    </location>
</feature>
<dbReference type="PROSITE" id="PS50081">
    <property type="entry name" value="ZF_DAG_PE_2"/>
    <property type="match status" value="1"/>
</dbReference>
<accession>A0A7M7HNJ5</accession>
<dbReference type="PANTHER" id="PTHR15135:SF7">
    <property type="entry name" value="STAC-LIKE, ISOFORM J"/>
    <property type="match status" value="1"/>
</dbReference>
<evidence type="ECO:0000313" key="17">
    <source>
        <dbReference type="Proteomes" id="UP000007110"/>
    </source>
</evidence>